<feature type="region of interest" description="Disordered" evidence="4">
    <location>
        <begin position="1"/>
        <end position="22"/>
    </location>
</feature>
<keyword evidence="1" id="KW-0346">Stress response</keyword>
<protein>
    <submittedName>
        <fullName evidence="7">Hsp20/alpha crystallin family protein</fullName>
    </submittedName>
</protein>
<proteinExistence type="inferred from homology"/>
<dbReference type="PANTHER" id="PTHR46733">
    <property type="entry name" value="26.5 KDA HEAT SHOCK PROTEIN, MITOCHONDRIAL"/>
    <property type="match status" value="1"/>
</dbReference>
<dbReference type="PANTHER" id="PTHR46733:SF4">
    <property type="entry name" value="HEAT SHOCK PROTEIN 21, CHLOROPLASTIC"/>
    <property type="match status" value="1"/>
</dbReference>
<comment type="caution">
    <text evidence="7">The sequence shown here is derived from an EMBL/GenBank/DDBJ whole genome shotgun (WGS) entry which is preliminary data.</text>
</comment>
<dbReference type="CDD" id="cd06464">
    <property type="entry name" value="ACD_sHsps-like"/>
    <property type="match status" value="1"/>
</dbReference>
<sequence>MTMTDPSVTEKPKQDLSATGLAAKDVADRNRHPLFALRDEFDRLFDEASSMLRFPWSRRPMFSLEPLLRGEADLQAIVPAAEVDERETEYQVTLEIPGMDEKDTEVSLQDDVLTIKAEKKEEKEEKDKNRYFSERRYGLYARSFRLPANVNADGITATVKNGVLTIVLPKTEPSKPGKRTIEIAKV</sequence>
<dbReference type="InterPro" id="IPR044587">
    <property type="entry name" value="HSP21-like"/>
</dbReference>
<name>A0ABS1FB98_9PROT</name>
<dbReference type="InterPro" id="IPR007052">
    <property type="entry name" value="CS_dom"/>
</dbReference>
<comment type="similarity">
    <text evidence="2 3">Belongs to the small heat shock protein (HSP20) family.</text>
</comment>
<gene>
    <name evidence="7" type="ORF">JHL17_24215</name>
</gene>
<feature type="domain" description="CS" evidence="6">
    <location>
        <begin position="78"/>
        <end position="181"/>
    </location>
</feature>
<dbReference type="InterPro" id="IPR002068">
    <property type="entry name" value="A-crystallin/Hsp20_dom"/>
</dbReference>
<keyword evidence="8" id="KW-1185">Reference proteome</keyword>
<reference evidence="8" key="1">
    <citation type="submission" date="2021-01" db="EMBL/GenBank/DDBJ databases">
        <title>Genome public.</title>
        <authorList>
            <person name="Liu C."/>
            <person name="Sun Q."/>
        </authorList>
    </citation>
    <scope>NUCLEOTIDE SEQUENCE [LARGE SCALE GENOMIC DNA]</scope>
    <source>
        <strain evidence="8">YIM B02556</strain>
    </source>
</reference>
<accession>A0ABS1FB98</accession>
<evidence type="ECO:0000259" key="6">
    <source>
        <dbReference type="PROSITE" id="PS51203"/>
    </source>
</evidence>
<evidence type="ECO:0000313" key="7">
    <source>
        <dbReference type="EMBL" id="MBK1840512.1"/>
    </source>
</evidence>
<dbReference type="Gene3D" id="2.60.40.790">
    <property type="match status" value="1"/>
</dbReference>
<evidence type="ECO:0000313" key="8">
    <source>
        <dbReference type="Proteomes" id="UP000652760"/>
    </source>
</evidence>
<dbReference type="PROSITE" id="PS01031">
    <property type="entry name" value="SHSP"/>
    <property type="match status" value="1"/>
</dbReference>
<evidence type="ECO:0000256" key="1">
    <source>
        <dbReference type="ARBA" id="ARBA00023016"/>
    </source>
</evidence>
<dbReference type="PROSITE" id="PS51203">
    <property type="entry name" value="CS"/>
    <property type="match status" value="1"/>
</dbReference>
<evidence type="ECO:0000259" key="5">
    <source>
        <dbReference type="PROSITE" id="PS01031"/>
    </source>
</evidence>
<evidence type="ECO:0000256" key="4">
    <source>
        <dbReference type="SAM" id="MobiDB-lite"/>
    </source>
</evidence>
<evidence type="ECO:0000256" key="2">
    <source>
        <dbReference type="PROSITE-ProRule" id="PRU00285"/>
    </source>
</evidence>
<dbReference type="RefSeq" id="WP_200197129.1">
    <property type="nucleotide sequence ID" value="NZ_JAENHM010000064.1"/>
</dbReference>
<dbReference type="Pfam" id="PF00011">
    <property type="entry name" value="HSP20"/>
    <property type="match status" value="1"/>
</dbReference>
<dbReference type="EMBL" id="JAENHM010000064">
    <property type="protein sequence ID" value="MBK1840512.1"/>
    <property type="molecule type" value="Genomic_DNA"/>
</dbReference>
<organism evidence="7 8">
    <name type="scientific">Azospirillum endophyticum</name>
    <dbReference type="NCBI Taxonomy" id="2800326"/>
    <lineage>
        <taxon>Bacteria</taxon>
        <taxon>Pseudomonadati</taxon>
        <taxon>Pseudomonadota</taxon>
        <taxon>Alphaproteobacteria</taxon>
        <taxon>Rhodospirillales</taxon>
        <taxon>Azospirillaceae</taxon>
        <taxon>Azospirillum</taxon>
    </lineage>
</organism>
<dbReference type="SUPFAM" id="SSF49764">
    <property type="entry name" value="HSP20-like chaperones"/>
    <property type="match status" value="1"/>
</dbReference>
<feature type="domain" description="SHSP" evidence="5">
    <location>
        <begin position="72"/>
        <end position="186"/>
    </location>
</feature>
<evidence type="ECO:0000256" key="3">
    <source>
        <dbReference type="RuleBase" id="RU003616"/>
    </source>
</evidence>
<dbReference type="Proteomes" id="UP000652760">
    <property type="component" value="Unassembled WGS sequence"/>
</dbReference>
<dbReference type="InterPro" id="IPR008978">
    <property type="entry name" value="HSP20-like_chaperone"/>
</dbReference>